<evidence type="ECO:0000256" key="5">
    <source>
        <dbReference type="ARBA" id="ARBA00007417"/>
    </source>
</evidence>
<dbReference type="EC" id="3.5.4.26" evidence="9"/>
<dbReference type="PROSITE" id="PS51747">
    <property type="entry name" value="CYT_DCMP_DEAMINASES_2"/>
    <property type="match status" value="1"/>
</dbReference>
<dbReference type="PANTHER" id="PTHR38011:SF7">
    <property type="entry name" value="2,5-DIAMINO-6-RIBOSYLAMINO-4(3H)-PYRIMIDINONE 5'-PHOSPHATE REDUCTASE"/>
    <property type="match status" value="1"/>
</dbReference>
<feature type="binding site" evidence="11">
    <location>
        <position position="176"/>
    </location>
    <ligand>
        <name>NADP(+)</name>
        <dbReference type="ChEBI" id="CHEBI:58349"/>
    </ligand>
</feature>
<dbReference type="PANTHER" id="PTHR38011">
    <property type="entry name" value="DIHYDROFOLATE REDUCTASE FAMILY PROTEIN (AFU_ORTHOLOGUE AFUA_8G06820)"/>
    <property type="match status" value="1"/>
</dbReference>
<feature type="binding site" evidence="11">
    <location>
        <position position="203"/>
    </location>
    <ligand>
        <name>substrate</name>
    </ligand>
</feature>
<dbReference type="KEGG" id="nmv:NITMOv2_3190"/>
<feature type="binding site" evidence="11">
    <location>
        <position position="130"/>
    </location>
    <ligand>
        <name>NADP(+)</name>
        <dbReference type="ChEBI" id="CHEBI:58349"/>
    </ligand>
</feature>
<evidence type="ECO:0000256" key="10">
    <source>
        <dbReference type="PIRSR" id="PIRSR006769-1"/>
    </source>
</evidence>
<dbReference type="GO" id="GO:0009231">
    <property type="term" value="P:riboflavin biosynthetic process"/>
    <property type="evidence" value="ECO:0007669"/>
    <property type="project" value="UniProtKB-UniPathway"/>
</dbReference>
<feature type="binding site" evidence="11">
    <location>
        <position position="183"/>
    </location>
    <ligand>
        <name>substrate</name>
    </ligand>
</feature>
<evidence type="ECO:0000256" key="4">
    <source>
        <dbReference type="ARBA" id="ARBA00005259"/>
    </source>
</evidence>
<name>A0A0K2GFG4_NITMO</name>
<feature type="binding site" evidence="11">
    <location>
        <position position="146"/>
    </location>
    <ligand>
        <name>NADP(+)</name>
        <dbReference type="ChEBI" id="CHEBI:58349"/>
    </ligand>
</feature>
<protein>
    <recommendedName>
        <fullName evidence="9">Riboflavin biosynthesis protein RibD</fullName>
    </recommendedName>
    <domain>
        <recommendedName>
            <fullName evidence="9">Diaminohydroxyphosphoribosylaminopyrimidine deaminase</fullName>
            <shortName evidence="9">DRAP deaminase</shortName>
            <ecNumber evidence="9">3.5.4.26</ecNumber>
        </recommendedName>
        <alternativeName>
            <fullName evidence="9">Riboflavin-specific deaminase</fullName>
        </alternativeName>
    </domain>
    <domain>
        <recommendedName>
            <fullName evidence="9">5-amino-6-(5-phosphoribosylamino)uracil reductase</fullName>
            <ecNumber evidence="9">1.1.1.193</ecNumber>
        </recommendedName>
        <alternativeName>
            <fullName evidence="9">HTP reductase</fullName>
        </alternativeName>
    </domain>
</protein>
<keyword evidence="9" id="KW-0686">Riboflavin biosynthesis</keyword>
<dbReference type="AlphaFoldDB" id="A0A0K2GFG4"/>
<evidence type="ECO:0000256" key="11">
    <source>
        <dbReference type="PIRSR" id="PIRSR006769-2"/>
    </source>
</evidence>
<dbReference type="Gene3D" id="3.40.140.10">
    <property type="entry name" value="Cytidine Deaminase, domain 2"/>
    <property type="match status" value="1"/>
</dbReference>
<dbReference type="EC" id="1.1.1.193" evidence="9"/>
<comment type="catalytic activity">
    <reaction evidence="9">
        <text>2,5-diamino-6-hydroxy-4-(5-phosphoribosylamino)-pyrimidine + H2O + H(+) = 5-amino-6-(5-phospho-D-ribosylamino)uracil + NH4(+)</text>
        <dbReference type="Rhea" id="RHEA:21868"/>
        <dbReference type="ChEBI" id="CHEBI:15377"/>
        <dbReference type="ChEBI" id="CHEBI:15378"/>
        <dbReference type="ChEBI" id="CHEBI:28938"/>
        <dbReference type="ChEBI" id="CHEBI:58453"/>
        <dbReference type="ChEBI" id="CHEBI:58614"/>
        <dbReference type="EC" id="3.5.4.26"/>
    </reaction>
</comment>
<accession>A0A0K2GFG4</accession>
<evidence type="ECO:0000256" key="1">
    <source>
        <dbReference type="ARBA" id="ARBA00002151"/>
    </source>
</evidence>
<dbReference type="InterPro" id="IPR002125">
    <property type="entry name" value="CMP_dCMP_dom"/>
</dbReference>
<feature type="binding site" evidence="11">
    <location>
        <position position="275"/>
    </location>
    <ligand>
        <name>substrate</name>
    </ligand>
</feature>
<keyword evidence="9 12" id="KW-0862">Zinc</keyword>
<evidence type="ECO:0000256" key="2">
    <source>
        <dbReference type="ARBA" id="ARBA00004882"/>
    </source>
</evidence>
<dbReference type="NCBIfam" id="TIGR00326">
    <property type="entry name" value="eubact_ribD"/>
    <property type="match status" value="1"/>
</dbReference>
<feature type="binding site" evidence="11">
    <location>
        <position position="172"/>
    </location>
    <ligand>
        <name>NADP(+)</name>
        <dbReference type="ChEBI" id="CHEBI:58349"/>
    </ligand>
</feature>
<evidence type="ECO:0000256" key="8">
    <source>
        <dbReference type="ARBA" id="ARBA00023268"/>
    </source>
</evidence>
<keyword evidence="7 9" id="KW-0560">Oxidoreductase</keyword>
<dbReference type="SUPFAM" id="SSF53597">
    <property type="entry name" value="Dihydrofolate reductase-like"/>
    <property type="match status" value="1"/>
</dbReference>
<dbReference type="NCBIfam" id="TIGR00227">
    <property type="entry name" value="ribD_Cterm"/>
    <property type="match status" value="1"/>
</dbReference>
<dbReference type="GO" id="GO:0008703">
    <property type="term" value="F:5-amino-6-(5-phosphoribosylamino)uracil reductase activity"/>
    <property type="evidence" value="ECO:0007669"/>
    <property type="project" value="UniProtKB-EC"/>
</dbReference>
<dbReference type="GO" id="GO:0046872">
    <property type="term" value="F:metal ion binding"/>
    <property type="evidence" value="ECO:0007669"/>
    <property type="project" value="UniProtKB-KW"/>
</dbReference>
<feature type="binding site" evidence="12">
    <location>
        <position position="60"/>
    </location>
    <ligand>
        <name>Zn(2+)</name>
        <dbReference type="ChEBI" id="CHEBI:29105"/>
        <note>catalytic</note>
    </ligand>
</feature>
<dbReference type="SUPFAM" id="SSF53927">
    <property type="entry name" value="Cytidine deaminase-like"/>
    <property type="match status" value="1"/>
</dbReference>
<dbReference type="InterPro" id="IPR002734">
    <property type="entry name" value="RibDG_C"/>
</dbReference>
<comment type="function">
    <text evidence="1 9">Converts 2,5-diamino-6-(ribosylamino)-4(3h)-pyrimidinone 5'-phosphate into 5-amino-6-(ribosylamino)-2,4(1h,3h)-pyrimidinedione 5'-phosphate.</text>
</comment>
<dbReference type="EMBL" id="CP011801">
    <property type="protein sequence ID" value="ALA59589.1"/>
    <property type="molecule type" value="Genomic_DNA"/>
</dbReference>
<gene>
    <name evidence="14" type="primary">ribD</name>
    <name evidence="14" type="ORF">NITMOv2_3190</name>
</gene>
<dbReference type="InterPro" id="IPR024072">
    <property type="entry name" value="DHFR-like_dom_sf"/>
</dbReference>
<comment type="pathway">
    <text evidence="2 9">Cofactor biosynthesis; riboflavin biosynthesis; 5-amino-6-(D-ribitylamino)uracil from GTP: step 2/4.</text>
</comment>
<keyword evidence="9 14" id="KW-0378">Hydrolase</keyword>
<comment type="pathway">
    <text evidence="3 9">Cofactor biosynthesis; riboflavin biosynthesis; 5-amino-6-(D-ribitylamino)uracil from GTP: step 3/4.</text>
</comment>
<evidence type="ECO:0000313" key="15">
    <source>
        <dbReference type="Proteomes" id="UP000069205"/>
    </source>
</evidence>
<evidence type="ECO:0000256" key="9">
    <source>
        <dbReference type="PIRNR" id="PIRNR006769"/>
    </source>
</evidence>
<comment type="similarity">
    <text evidence="5 9">In the C-terminal section; belongs to the HTP reductase family.</text>
</comment>
<keyword evidence="15" id="KW-1185">Reference proteome</keyword>
<dbReference type="InterPro" id="IPR016193">
    <property type="entry name" value="Cytidine_deaminase-like"/>
</dbReference>
<dbReference type="InterPro" id="IPR050765">
    <property type="entry name" value="Riboflavin_Biosynth_HTPR"/>
</dbReference>
<dbReference type="Pfam" id="PF00383">
    <property type="entry name" value="dCMP_cyt_deam_1"/>
    <property type="match status" value="1"/>
</dbReference>
<evidence type="ECO:0000256" key="7">
    <source>
        <dbReference type="ARBA" id="ARBA00023002"/>
    </source>
</evidence>
<feature type="domain" description="CMP/dCMP-type deaminase" evidence="13">
    <location>
        <begin position="1"/>
        <end position="99"/>
    </location>
</feature>
<dbReference type="Gene3D" id="3.40.430.10">
    <property type="entry name" value="Dihydrofolate Reductase, subunit A"/>
    <property type="match status" value="1"/>
</dbReference>
<evidence type="ECO:0000313" key="14">
    <source>
        <dbReference type="EMBL" id="ALA59589.1"/>
    </source>
</evidence>
<reference evidence="14 15" key="1">
    <citation type="journal article" date="2015" name="Proc. Natl. Acad. Sci. U.S.A.">
        <title>Expanded metabolic versatility of ubiquitous nitrite-oxidizing bacteria from the genus Nitrospira.</title>
        <authorList>
            <person name="Koch H."/>
            <person name="Lucker S."/>
            <person name="Albertsen M."/>
            <person name="Kitzinger K."/>
            <person name="Herbold C."/>
            <person name="Spieck E."/>
            <person name="Nielsen P.H."/>
            <person name="Wagner M."/>
            <person name="Daims H."/>
        </authorList>
    </citation>
    <scope>NUCLEOTIDE SEQUENCE [LARGE SCALE GENOMIC DNA]</scope>
    <source>
        <strain evidence="14 15">NSP M-1</strain>
    </source>
</reference>
<dbReference type="GO" id="GO:0050661">
    <property type="term" value="F:NADP binding"/>
    <property type="evidence" value="ECO:0007669"/>
    <property type="project" value="InterPro"/>
</dbReference>
<dbReference type="Pfam" id="PF01872">
    <property type="entry name" value="RibD_C"/>
    <property type="match status" value="1"/>
</dbReference>
<dbReference type="GO" id="GO:0008835">
    <property type="term" value="F:diaminohydroxyphosphoribosylaminopyrimidine deaminase activity"/>
    <property type="evidence" value="ECO:0007669"/>
    <property type="project" value="UniProtKB-EC"/>
</dbReference>
<dbReference type="STRING" id="42253.NITMOv2_3190"/>
<keyword evidence="6 9" id="KW-0521">NADP</keyword>
<evidence type="ECO:0000256" key="6">
    <source>
        <dbReference type="ARBA" id="ARBA00022857"/>
    </source>
</evidence>
<feature type="binding site" evidence="11">
    <location>
        <begin position="277"/>
        <end position="283"/>
    </location>
    <ligand>
        <name>NADP(+)</name>
        <dbReference type="ChEBI" id="CHEBI:58349"/>
    </ligand>
</feature>
<dbReference type="PIRSF" id="PIRSF006769">
    <property type="entry name" value="RibD"/>
    <property type="match status" value="1"/>
</dbReference>
<dbReference type="InterPro" id="IPR004794">
    <property type="entry name" value="Eubact_RibD"/>
</dbReference>
<feature type="binding site" evidence="12">
    <location>
        <position position="50"/>
    </location>
    <ligand>
        <name>Zn(2+)</name>
        <dbReference type="ChEBI" id="CHEBI:29105"/>
        <note>catalytic</note>
    </ligand>
</feature>
<comment type="cofactor">
    <cofactor evidence="9 12">
        <name>Zn(2+)</name>
        <dbReference type="ChEBI" id="CHEBI:29105"/>
    </cofactor>
    <text evidence="9 12">Binds 1 zinc ion.</text>
</comment>
<feature type="active site" description="Proton donor" evidence="10">
    <location>
        <position position="27"/>
    </location>
</feature>
<proteinExistence type="inferred from homology"/>
<feature type="binding site" evidence="11">
    <location>
        <position position="160"/>
    </location>
    <ligand>
        <name>substrate</name>
    </ligand>
</feature>
<evidence type="ECO:0000259" key="13">
    <source>
        <dbReference type="PROSITE" id="PS51747"/>
    </source>
</evidence>
<organism evidence="14 15">
    <name type="scientific">Nitrospira moscoviensis</name>
    <dbReference type="NCBI Taxonomy" id="42253"/>
    <lineage>
        <taxon>Bacteria</taxon>
        <taxon>Pseudomonadati</taxon>
        <taxon>Nitrospirota</taxon>
        <taxon>Nitrospiria</taxon>
        <taxon>Nitrospirales</taxon>
        <taxon>Nitrospiraceae</taxon>
        <taxon>Nitrospira</taxon>
    </lineage>
</organism>
<dbReference type="Proteomes" id="UP000069205">
    <property type="component" value="Chromosome"/>
</dbReference>
<sequence>MVGALVVSRGRVIGRGYHHAAGQPHAEVLALRQAGRRARGGTLYVTLEPCSHLNKRTPPCVPAIIRAGIHRVVVAMVDPNPLVRGRGVAQLRRAGIPVTVGIGRAEAEEMNKAYSHWVRTGRPYVTLKAGMTLDGRIAAESGASRWITGPASRQEGHRLRREVDAVLVGIGTVLADDPALTARRPPGLVRPASKQPLRVVLDSRLRIPRSAAVLARQQQAPTLVVTTAAAPRAKRLALARKGVDVLTAPATKGRVRLAACLKQLGKRGITHVLLEGGSELNAAFLKAGLVNRVRFYVAPALLGGARSIGVIGGRSPASPAQARPLHHLRIRPLGTDFVIEGELQPH</sequence>
<dbReference type="UniPathway" id="UPA00275">
    <property type="reaction ID" value="UER00401"/>
</dbReference>
<feature type="binding site" evidence="12">
    <location>
        <position position="25"/>
    </location>
    <ligand>
        <name>Zn(2+)</name>
        <dbReference type="ChEBI" id="CHEBI:29105"/>
        <note>catalytic</note>
    </ligand>
</feature>
<dbReference type="CDD" id="cd01284">
    <property type="entry name" value="Riboflavin_deaminase-reductase"/>
    <property type="match status" value="1"/>
</dbReference>
<keyword evidence="8" id="KW-0511">Multifunctional enzyme</keyword>
<dbReference type="PATRIC" id="fig|42253.5.peg.3143"/>
<feature type="binding site" evidence="11">
    <location>
        <position position="180"/>
    </location>
    <ligand>
        <name>substrate</name>
    </ligand>
</feature>
<dbReference type="InterPro" id="IPR011549">
    <property type="entry name" value="RibD_C"/>
</dbReference>
<feature type="binding site" evidence="11">
    <location>
        <position position="144"/>
    </location>
    <ligand>
        <name>substrate</name>
    </ligand>
</feature>
<comment type="similarity">
    <text evidence="4 9">In the N-terminal section; belongs to the cytidine and deoxycytidylate deaminase family.</text>
</comment>
<evidence type="ECO:0000256" key="12">
    <source>
        <dbReference type="PIRSR" id="PIRSR006769-3"/>
    </source>
</evidence>
<keyword evidence="9 12" id="KW-0479">Metal-binding</keyword>
<comment type="catalytic activity">
    <reaction evidence="9">
        <text>5-amino-6-(5-phospho-D-ribitylamino)uracil + NADP(+) = 5-amino-6-(5-phospho-D-ribosylamino)uracil + NADPH + H(+)</text>
        <dbReference type="Rhea" id="RHEA:17845"/>
        <dbReference type="ChEBI" id="CHEBI:15378"/>
        <dbReference type="ChEBI" id="CHEBI:57783"/>
        <dbReference type="ChEBI" id="CHEBI:58349"/>
        <dbReference type="ChEBI" id="CHEBI:58421"/>
        <dbReference type="ChEBI" id="CHEBI:58453"/>
        <dbReference type="EC" id="1.1.1.193"/>
    </reaction>
</comment>
<evidence type="ECO:0000256" key="3">
    <source>
        <dbReference type="ARBA" id="ARBA00004910"/>
    </source>
</evidence>